<reference evidence="1 2" key="1">
    <citation type="journal article" date="2020" name="ISME J.">
        <title>Enrichment and physiological characterization of a novel comammox Nitrospira indicates ammonium inhibition of complete nitrification.</title>
        <authorList>
            <person name="Sakoula D."/>
            <person name="Koch H."/>
            <person name="Frank J."/>
            <person name="Jetten M.S.M."/>
            <person name="van Kessel M.A.H.J."/>
            <person name="Lucker S."/>
        </authorList>
    </citation>
    <scope>NUCLEOTIDE SEQUENCE [LARGE SCALE GENOMIC DNA]</scope>
    <source>
        <strain evidence="1">Comreactor17</strain>
    </source>
</reference>
<dbReference type="EMBL" id="CP047423">
    <property type="protein sequence ID" value="QPD05532.1"/>
    <property type="molecule type" value="Genomic_DNA"/>
</dbReference>
<protein>
    <submittedName>
        <fullName evidence="1">Uncharacterized protein</fullName>
    </submittedName>
</protein>
<organism evidence="1 2">
    <name type="scientific">Candidatus Nitrospira kreftii</name>
    <dbReference type="NCBI Taxonomy" id="2652173"/>
    <lineage>
        <taxon>Bacteria</taxon>
        <taxon>Pseudomonadati</taxon>
        <taxon>Nitrospirota</taxon>
        <taxon>Nitrospiria</taxon>
        <taxon>Nitrospirales</taxon>
        <taxon>Nitrospiraceae</taxon>
        <taxon>Nitrospira</taxon>
    </lineage>
</organism>
<gene>
    <name evidence="1" type="ORF">Nkreftii_003306</name>
</gene>
<dbReference type="AlphaFoldDB" id="A0A7S8FGQ6"/>
<accession>A0A7S8FGQ6</accession>
<proteinExistence type="predicted"/>
<name>A0A7S8FGQ6_9BACT</name>
<evidence type="ECO:0000313" key="2">
    <source>
        <dbReference type="Proteomes" id="UP000593737"/>
    </source>
</evidence>
<dbReference type="Proteomes" id="UP000593737">
    <property type="component" value="Chromosome"/>
</dbReference>
<dbReference type="KEGG" id="nkf:Nkreftii_003306"/>
<evidence type="ECO:0000313" key="1">
    <source>
        <dbReference type="EMBL" id="QPD05532.1"/>
    </source>
</evidence>
<sequence>MEPPRWHPQECPQKFVINHEAVFVRETNYAAQLKKSLGLQGVKGAMRRRRPLLKFGMSFHDMQNDETEIRQQCKFENMPRDRSPRESFVLDAQQLLCFSLIRQTQPAPA</sequence>